<organism evidence="1">
    <name type="scientific">Hyperionvirus sp</name>
    <dbReference type="NCBI Taxonomy" id="2487770"/>
    <lineage>
        <taxon>Viruses</taxon>
        <taxon>Varidnaviria</taxon>
        <taxon>Bamfordvirae</taxon>
        <taxon>Nucleocytoviricota</taxon>
        <taxon>Megaviricetes</taxon>
        <taxon>Imitervirales</taxon>
        <taxon>Mimiviridae</taxon>
        <taxon>Klosneuvirinae</taxon>
    </lineage>
</organism>
<protein>
    <submittedName>
        <fullName evidence="1">Uncharacterized protein</fullName>
    </submittedName>
</protein>
<proteinExistence type="predicted"/>
<name>A0A3G5A803_9VIRU</name>
<dbReference type="EMBL" id="MK072387">
    <property type="protein sequence ID" value="AYV83308.1"/>
    <property type="molecule type" value="Genomic_DNA"/>
</dbReference>
<reference evidence="1" key="1">
    <citation type="submission" date="2018-10" db="EMBL/GenBank/DDBJ databases">
        <title>Hidden diversity of soil giant viruses.</title>
        <authorList>
            <person name="Schulz F."/>
            <person name="Alteio L."/>
            <person name="Goudeau D."/>
            <person name="Ryan E.M."/>
            <person name="Malmstrom R.R."/>
            <person name="Blanchard J."/>
            <person name="Woyke T."/>
        </authorList>
    </citation>
    <scope>NUCLEOTIDE SEQUENCE</scope>
    <source>
        <strain evidence="1">HYV1</strain>
    </source>
</reference>
<accession>A0A3G5A803</accession>
<sequence length="117" mass="14303">MVKRKLYEDDCCIQYFSPNDEYSSWEEFMKEKPYNGNATFPLKIIDFSWYNPAYTFTEKELARLNEEDKKHQLFLICKYWSLISNSYPIFIFKINVEKKNEPAVRKFIKEHKHKIEI</sequence>
<evidence type="ECO:0000313" key="1">
    <source>
        <dbReference type="EMBL" id="AYV83308.1"/>
    </source>
</evidence>
<gene>
    <name evidence="1" type="ORF">Hyperionvirus5_114</name>
</gene>